<keyword evidence="9" id="KW-1185">Reference proteome</keyword>
<dbReference type="STRING" id="260084.SAMN02927928_0312"/>
<dbReference type="RefSeq" id="WP_090642843.1">
    <property type="nucleotide sequence ID" value="NZ_CBCRYE010000001.1"/>
</dbReference>
<dbReference type="NCBIfam" id="TIGR00255">
    <property type="entry name" value="YicC/YloC family endoribonuclease"/>
    <property type="match status" value="1"/>
</dbReference>
<feature type="domain" description="Endoribonuclease YicC-like N-terminal" evidence="6">
    <location>
        <begin position="4"/>
        <end position="157"/>
    </location>
</feature>
<evidence type="ECO:0000256" key="4">
    <source>
        <dbReference type="ARBA" id="ARBA00022801"/>
    </source>
</evidence>
<evidence type="ECO:0000259" key="6">
    <source>
        <dbReference type="Pfam" id="PF03755"/>
    </source>
</evidence>
<dbReference type="Pfam" id="PF08340">
    <property type="entry name" value="YicC-like_C"/>
    <property type="match status" value="1"/>
</dbReference>
<proteinExistence type="inferred from homology"/>
<name>A0A1G4PEQ6_9CAUL</name>
<dbReference type="OrthoDB" id="9771229at2"/>
<feature type="domain" description="Endoribonuclease YicC-like C-terminal" evidence="7">
    <location>
        <begin position="177"/>
        <end position="293"/>
    </location>
</feature>
<comment type="similarity">
    <text evidence="5">Belongs to the YicC/YloC family.</text>
</comment>
<dbReference type="AlphaFoldDB" id="A0A1G4PEQ6"/>
<dbReference type="GO" id="GO:0004521">
    <property type="term" value="F:RNA endonuclease activity"/>
    <property type="evidence" value="ECO:0007669"/>
    <property type="project" value="InterPro"/>
</dbReference>
<organism evidence="8 9">
    <name type="scientific">Asticcacaulis taihuensis</name>
    <dbReference type="NCBI Taxonomy" id="260084"/>
    <lineage>
        <taxon>Bacteria</taxon>
        <taxon>Pseudomonadati</taxon>
        <taxon>Pseudomonadota</taxon>
        <taxon>Alphaproteobacteria</taxon>
        <taxon>Caulobacterales</taxon>
        <taxon>Caulobacteraceae</taxon>
        <taxon>Asticcacaulis</taxon>
    </lineage>
</organism>
<evidence type="ECO:0000256" key="1">
    <source>
        <dbReference type="ARBA" id="ARBA00001968"/>
    </source>
</evidence>
<protein>
    <submittedName>
        <fullName evidence="8">TIGR00255 family protein</fullName>
    </submittedName>
</protein>
<dbReference type="GO" id="GO:0016787">
    <property type="term" value="F:hydrolase activity"/>
    <property type="evidence" value="ECO:0007669"/>
    <property type="project" value="UniProtKB-KW"/>
</dbReference>
<dbReference type="PANTHER" id="PTHR30636:SF3">
    <property type="entry name" value="UPF0701 PROTEIN YICC"/>
    <property type="match status" value="1"/>
</dbReference>
<dbReference type="InterPro" id="IPR013527">
    <property type="entry name" value="YicC-like_N"/>
</dbReference>
<reference evidence="9" key="1">
    <citation type="submission" date="2016-10" db="EMBL/GenBank/DDBJ databases">
        <authorList>
            <person name="Varghese N."/>
            <person name="Submissions S."/>
        </authorList>
    </citation>
    <scope>NUCLEOTIDE SEQUENCE [LARGE SCALE GENOMIC DNA]</scope>
    <source>
        <strain evidence="9">CGMCC 1.3431</strain>
    </source>
</reference>
<evidence type="ECO:0000313" key="8">
    <source>
        <dbReference type="EMBL" id="SCW30777.1"/>
    </source>
</evidence>
<keyword evidence="3" id="KW-0255">Endonuclease</keyword>
<dbReference type="Proteomes" id="UP000199150">
    <property type="component" value="Unassembled WGS sequence"/>
</dbReference>
<keyword evidence="4" id="KW-0378">Hydrolase</keyword>
<dbReference type="InterPro" id="IPR013551">
    <property type="entry name" value="YicC-like_C"/>
</dbReference>
<comment type="cofactor">
    <cofactor evidence="1">
        <name>a divalent metal cation</name>
        <dbReference type="ChEBI" id="CHEBI:60240"/>
    </cofactor>
</comment>
<gene>
    <name evidence="8" type="ORF">SAMN02927928_0312</name>
</gene>
<evidence type="ECO:0000313" key="9">
    <source>
        <dbReference type="Proteomes" id="UP000199150"/>
    </source>
</evidence>
<dbReference type="Pfam" id="PF03755">
    <property type="entry name" value="YicC-like_N"/>
    <property type="match status" value="1"/>
</dbReference>
<evidence type="ECO:0000256" key="2">
    <source>
        <dbReference type="ARBA" id="ARBA00022722"/>
    </source>
</evidence>
<dbReference type="EMBL" id="FMTS01000001">
    <property type="protein sequence ID" value="SCW30777.1"/>
    <property type="molecule type" value="Genomic_DNA"/>
</dbReference>
<evidence type="ECO:0000259" key="7">
    <source>
        <dbReference type="Pfam" id="PF08340"/>
    </source>
</evidence>
<dbReference type="PANTHER" id="PTHR30636">
    <property type="entry name" value="UPF0701 PROTEIN YICC"/>
    <property type="match status" value="1"/>
</dbReference>
<evidence type="ECO:0000256" key="5">
    <source>
        <dbReference type="ARBA" id="ARBA00035648"/>
    </source>
</evidence>
<accession>A0A1G4PEQ6</accession>
<dbReference type="InterPro" id="IPR005229">
    <property type="entry name" value="YicC/YloC-like"/>
</dbReference>
<sequence>MSLASMTGFSRIEGGYDTLTWTLEMRSVNGRGLDVKYRFPAGFEAVERLGRDLAKSRFQRGQMNLTVSVGSAAAKTGVTLKKDVLEFYLEASRALIDAGEAVTPSVDGLLSLRGVIEAAGDERAELNAEAEAALVVDLAALFDRLKEARESEGRALEAILKGHLITMAACVERAKGLADQQVEAIRERFTRRLDELLPDAQDFQERVLQEAALLATKADVREELDRLTSHLDQAHQLIEGEAAPGRKLDFLAQEFMREANTLCSKSAFIELTQTGLELKASIDQFREQTQNVE</sequence>
<keyword evidence="2" id="KW-0540">Nuclease</keyword>
<evidence type="ECO:0000256" key="3">
    <source>
        <dbReference type="ARBA" id="ARBA00022759"/>
    </source>
</evidence>